<sequence length="334" mass="36100">MNRGPMTARRLALLLCAALADDATVSVLLDINGAKQPLVIPTSGAVDATVAEFAARHQLDGGMGCADRACVENALRRRANEAVADARLPRARCRNEPCGSVATALDAHGSNKCVNGLGSLYDVLLPPSVRERATAILEVGVGSLDDAQPSSMAREVSEGRLRTDADVELYAERERRPKPEGVRCVAEYCVGASLRAWAELFPNATITGLDPADDAAALNGLHERIRVITCDSRDDSCVAKLGSYDFIVDDGHHSLDAQRRTLKTLWPFVKPGGLYVIEDVADWGERLVADRAYLSKIVGRETPYFFLEALRSQTATSSWPGVPKMGALVFRRPE</sequence>
<dbReference type="Pfam" id="PF13578">
    <property type="entry name" value="Methyltransf_24"/>
    <property type="match status" value="1"/>
</dbReference>
<dbReference type="SUPFAM" id="SSF53335">
    <property type="entry name" value="S-adenosyl-L-methionine-dependent methyltransferases"/>
    <property type="match status" value="1"/>
</dbReference>
<name>A0A8J2WY48_9STRA</name>
<feature type="chain" id="PRO_5035176765" description="Methyltransferase domain-containing protein" evidence="1">
    <location>
        <begin position="21"/>
        <end position="334"/>
    </location>
</feature>
<feature type="signal peptide" evidence="1">
    <location>
        <begin position="1"/>
        <end position="20"/>
    </location>
</feature>
<comment type="caution">
    <text evidence="2">The sequence shown here is derived from an EMBL/GenBank/DDBJ whole genome shotgun (WGS) entry which is preliminary data.</text>
</comment>
<accession>A0A8J2WY48</accession>
<dbReference type="Proteomes" id="UP000789595">
    <property type="component" value="Unassembled WGS sequence"/>
</dbReference>
<keyword evidence="1" id="KW-0732">Signal</keyword>
<dbReference type="AlphaFoldDB" id="A0A8J2WY48"/>
<dbReference type="Gene3D" id="3.40.50.150">
    <property type="entry name" value="Vaccinia Virus protein VP39"/>
    <property type="match status" value="1"/>
</dbReference>
<gene>
    <name evidence="2" type="ORF">PECAL_4P03070</name>
</gene>
<dbReference type="EMBL" id="CAKKNE010000004">
    <property type="protein sequence ID" value="CAH0373132.1"/>
    <property type="molecule type" value="Genomic_DNA"/>
</dbReference>
<evidence type="ECO:0008006" key="4">
    <source>
        <dbReference type="Google" id="ProtNLM"/>
    </source>
</evidence>
<protein>
    <recommendedName>
        <fullName evidence="4">Methyltransferase domain-containing protein</fullName>
    </recommendedName>
</protein>
<dbReference type="CDD" id="cd02440">
    <property type="entry name" value="AdoMet_MTases"/>
    <property type="match status" value="1"/>
</dbReference>
<dbReference type="OrthoDB" id="407477at2759"/>
<reference evidence="2" key="1">
    <citation type="submission" date="2021-11" db="EMBL/GenBank/DDBJ databases">
        <authorList>
            <consortium name="Genoscope - CEA"/>
            <person name="William W."/>
        </authorList>
    </citation>
    <scope>NUCLEOTIDE SEQUENCE</scope>
</reference>
<evidence type="ECO:0000256" key="1">
    <source>
        <dbReference type="SAM" id="SignalP"/>
    </source>
</evidence>
<organism evidence="2 3">
    <name type="scientific">Pelagomonas calceolata</name>
    <dbReference type="NCBI Taxonomy" id="35677"/>
    <lineage>
        <taxon>Eukaryota</taxon>
        <taxon>Sar</taxon>
        <taxon>Stramenopiles</taxon>
        <taxon>Ochrophyta</taxon>
        <taxon>Pelagophyceae</taxon>
        <taxon>Pelagomonadales</taxon>
        <taxon>Pelagomonadaceae</taxon>
        <taxon>Pelagomonas</taxon>
    </lineage>
</organism>
<evidence type="ECO:0000313" key="3">
    <source>
        <dbReference type="Proteomes" id="UP000789595"/>
    </source>
</evidence>
<dbReference type="InterPro" id="IPR029063">
    <property type="entry name" value="SAM-dependent_MTases_sf"/>
</dbReference>
<evidence type="ECO:0000313" key="2">
    <source>
        <dbReference type="EMBL" id="CAH0373132.1"/>
    </source>
</evidence>
<proteinExistence type="predicted"/>
<keyword evidence="3" id="KW-1185">Reference proteome</keyword>